<gene>
    <name evidence="8" type="ORF">JF922_12935</name>
</gene>
<dbReference type="RefSeq" id="WP_338202261.1">
    <property type="nucleotide sequence ID" value="NZ_JAEKNR010000136.1"/>
</dbReference>
<accession>A0A934K2Y6</accession>
<keyword evidence="5" id="KW-0520">NAD</keyword>
<dbReference type="SUPFAM" id="SSF51735">
    <property type="entry name" value="NAD(P)-binding Rossmann-fold domains"/>
    <property type="match status" value="1"/>
</dbReference>
<feature type="domain" description="Enoyl reductase (ER)" evidence="7">
    <location>
        <begin position="11"/>
        <end position="363"/>
    </location>
</feature>
<evidence type="ECO:0000256" key="1">
    <source>
        <dbReference type="ARBA" id="ARBA00001947"/>
    </source>
</evidence>
<dbReference type="AlphaFoldDB" id="A0A934K2Y6"/>
<dbReference type="InterPro" id="IPR013154">
    <property type="entry name" value="ADH-like_N"/>
</dbReference>
<evidence type="ECO:0000313" key="8">
    <source>
        <dbReference type="EMBL" id="MBJ7598974.1"/>
    </source>
</evidence>
<comment type="caution">
    <text evidence="8">The sequence shown here is derived from an EMBL/GenBank/DDBJ whole genome shotgun (WGS) entry which is preliminary data.</text>
</comment>
<comment type="similarity">
    <text evidence="6">Belongs to the zinc-containing alcohol dehydrogenase family.</text>
</comment>
<evidence type="ECO:0000256" key="2">
    <source>
        <dbReference type="ARBA" id="ARBA00022723"/>
    </source>
</evidence>
<name>A0A934K2Y6_9BACT</name>
<reference evidence="8" key="1">
    <citation type="submission" date="2020-10" db="EMBL/GenBank/DDBJ databases">
        <title>Ca. Dormibacterota MAGs.</title>
        <authorList>
            <person name="Montgomery K."/>
        </authorList>
    </citation>
    <scope>NUCLEOTIDE SEQUENCE [LARGE SCALE GENOMIC DNA]</scope>
    <source>
        <strain evidence="8">SC8812_S17_10</strain>
    </source>
</reference>
<dbReference type="SMART" id="SM00829">
    <property type="entry name" value="PKS_ER"/>
    <property type="match status" value="1"/>
</dbReference>
<dbReference type="InterPro" id="IPR013149">
    <property type="entry name" value="ADH-like_C"/>
</dbReference>
<dbReference type="PANTHER" id="PTHR43880">
    <property type="entry name" value="ALCOHOL DEHYDROGENASE"/>
    <property type="match status" value="1"/>
</dbReference>
<protein>
    <submittedName>
        <fullName evidence="8">Zn-dependent alcohol dehydrogenase</fullName>
    </submittedName>
</protein>
<evidence type="ECO:0000256" key="3">
    <source>
        <dbReference type="ARBA" id="ARBA00022833"/>
    </source>
</evidence>
<dbReference type="Pfam" id="PF00107">
    <property type="entry name" value="ADH_zinc_N"/>
    <property type="match status" value="1"/>
</dbReference>
<dbReference type="InterPro" id="IPR036291">
    <property type="entry name" value="NAD(P)-bd_dom_sf"/>
</dbReference>
<dbReference type="GO" id="GO:0016491">
    <property type="term" value="F:oxidoreductase activity"/>
    <property type="evidence" value="ECO:0007669"/>
    <property type="project" value="UniProtKB-KW"/>
</dbReference>
<dbReference type="PROSITE" id="PS00059">
    <property type="entry name" value="ADH_ZINC"/>
    <property type="match status" value="1"/>
</dbReference>
<dbReference type="EMBL" id="JAEKNR010000136">
    <property type="protein sequence ID" value="MBJ7598974.1"/>
    <property type="molecule type" value="Genomic_DNA"/>
</dbReference>
<evidence type="ECO:0000256" key="4">
    <source>
        <dbReference type="ARBA" id="ARBA00023002"/>
    </source>
</evidence>
<keyword evidence="3 6" id="KW-0862">Zinc</keyword>
<dbReference type="GO" id="GO:0046872">
    <property type="term" value="F:metal ion binding"/>
    <property type="evidence" value="ECO:0007669"/>
    <property type="project" value="UniProtKB-KW"/>
</dbReference>
<dbReference type="PANTHER" id="PTHR43880:SF12">
    <property type="entry name" value="ALCOHOL DEHYDROGENASE CLASS-3"/>
    <property type="match status" value="1"/>
</dbReference>
<comment type="cofactor">
    <cofactor evidence="1 6">
        <name>Zn(2+)</name>
        <dbReference type="ChEBI" id="CHEBI:29105"/>
    </cofactor>
</comment>
<sequence length="368" mass="38544">MPRAAVLYEAGQPLRVEEVDLAPPQTREVRVRVVAAGVCHSDYHYMKGDLATRLPAVLGHEGAGVVEEVGAGVTTVAPGDHVVLLWRSGCGHCAYCATGRPALCAHGAALRNTGRLLDGTTRLSRDGREISHFLGVSCFAEAAVCPEQSVLKIDGDIPLEIAALAGCSVMTGVGAATNSARVEPGSSVLVIGAGGVGLCAIMGAQLCGAARVVAADLNPSKLRMAHEFGASDLIDASSEDVVKAVRELTGGGVDFAFEAIGRPETVTQALRALRAGGVAVAIGVAPPAARAEISPFDLVLQEKTLKGSIYGSTRPHADFPRLFELYRRGRLPLDRLLSRRYRLEEVNEAYDAMLTGEVARSVITFPAS</sequence>
<evidence type="ECO:0000256" key="6">
    <source>
        <dbReference type="RuleBase" id="RU361277"/>
    </source>
</evidence>
<dbReference type="Pfam" id="PF08240">
    <property type="entry name" value="ADH_N"/>
    <property type="match status" value="1"/>
</dbReference>
<dbReference type="InterPro" id="IPR020843">
    <property type="entry name" value="ER"/>
</dbReference>
<dbReference type="SUPFAM" id="SSF50129">
    <property type="entry name" value="GroES-like"/>
    <property type="match status" value="2"/>
</dbReference>
<dbReference type="InterPro" id="IPR011032">
    <property type="entry name" value="GroES-like_sf"/>
</dbReference>
<dbReference type="FunFam" id="3.40.50.720:FF:000003">
    <property type="entry name" value="S-(hydroxymethyl)glutathione dehydrogenase"/>
    <property type="match status" value="1"/>
</dbReference>
<evidence type="ECO:0000313" key="9">
    <source>
        <dbReference type="Proteomes" id="UP000612893"/>
    </source>
</evidence>
<dbReference type="CDD" id="cd08279">
    <property type="entry name" value="Zn_ADH_class_III"/>
    <property type="match status" value="1"/>
</dbReference>
<dbReference type="Gene3D" id="3.40.50.720">
    <property type="entry name" value="NAD(P)-binding Rossmann-like Domain"/>
    <property type="match status" value="1"/>
</dbReference>
<dbReference type="Gene3D" id="3.90.180.10">
    <property type="entry name" value="Medium-chain alcohol dehydrogenases, catalytic domain"/>
    <property type="match status" value="1"/>
</dbReference>
<evidence type="ECO:0000256" key="5">
    <source>
        <dbReference type="ARBA" id="ARBA00023027"/>
    </source>
</evidence>
<keyword evidence="2 6" id="KW-0479">Metal-binding</keyword>
<keyword evidence="4" id="KW-0560">Oxidoreductase</keyword>
<proteinExistence type="inferred from homology"/>
<keyword evidence="9" id="KW-1185">Reference proteome</keyword>
<dbReference type="InterPro" id="IPR002328">
    <property type="entry name" value="ADH_Zn_CS"/>
</dbReference>
<evidence type="ECO:0000259" key="7">
    <source>
        <dbReference type="SMART" id="SM00829"/>
    </source>
</evidence>
<dbReference type="Proteomes" id="UP000612893">
    <property type="component" value="Unassembled WGS sequence"/>
</dbReference>
<organism evidence="8 9">
    <name type="scientific">Candidatus Nephthysia bennettiae</name>
    <dbReference type="NCBI Taxonomy" id="3127016"/>
    <lineage>
        <taxon>Bacteria</taxon>
        <taxon>Bacillati</taxon>
        <taxon>Candidatus Dormiibacterota</taxon>
        <taxon>Candidatus Dormibacteria</taxon>
        <taxon>Candidatus Dormibacterales</taxon>
        <taxon>Candidatus Dormibacteraceae</taxon>
        <taxon>Candidatus Nephthysia</taxon>
    </lineage>
</organism>